<feature type="region of interest" description="Disordered" evidence="1">
    <location>
        <begin position="32"/>
        <end position="59"/>
    </location>
</feature>
<dbReference type="RefSeq" id="XP_001839122.2">
    <property type="nucleotide sequence ID" value="XM_001839070.2"/>
</dbReference>
<evidence type="ECO:0000256" key="2">
    <source>
        <dbReference type="SAM" id="SignalP"/>
    </source>
</evidence>
<keyword evidence="4" id="KW-1185">Reference proteome</keyword>
<name>A8P6B7_COPC7</name>
<dbReference type="OrthoDB" id="3069040at2759"/>
<dbReference type="HOGENOM" id="CLU_694469_0_0_1"/>
<feature type="signal peptide" evidence="2">
    <location>
        <begin position="1"/>
        <end position="17"/>
    </location>
</feature>
<accession>A8P6B7</accession>
<sequence length="397" mass="44111">MCVCLCSVILRLSKVLHVLDTPNTNVTIYQRRGSVDQPSSPLRLATSPRDQQHASSTSHTFNISQDFGAVHHDRSDARDANTPTTYILTAHPSNGHVLALRSGASALVMLRSTLIDIPLLTIHGREELSGYFARYSDARATRHRSRRTSKDVHKPGGRNPAVGSKPSEIFDELNPKQRSGNLALHWLVGFFLFAHFPVITTSATGVSQSLLHLCDAFFSLSSPPTQHPLSPLLHYTTEPFNYIFVHYFDPLSPTIPYIQLPTMTLSRGAQKYPSFSMALTTAPDGTTTVTLEDQQAVLERHIIFNPPTPAQAGDHNEAYMKTIDTRFENNLAYSVVYRQDDEDEGEHSDTDTFAQHCEYKQEVGAEEAANKKRASISWTSYVGSVFRGLRNALRCAA</sequence>
<dbReference type="InParanoid" id="A8P6B7"/>
<dbReference type="KEGG" id="cci:CC1G_08848"/>
<comment type="caution">
    <text evidence="3">The sequence shown here is derived from an EMBL/GenBank/DDBJ whole genome shotgun (WGS) entry which is preliminary data.</text>
</comment>
<dbReference type="AlphaFoldDB" id="A8P6B7"/>
<evidence type="ECO:0000313" key="4">
    <source>
        <dbReference type="Proteomes" id="UP000001861"/>
    </source>
</evidence>
<dbReference type="Proteomes" id="UP000001861">
    <property type="component" value="Unassembled WGS sequence"/>
</dbReference>
<feature type="region of interest" description="Disordered" evidence="1">
    <location>
        <begin position="140"/>
        <end position="168"/>
    </location>
</feature>
<dbReference type="GeneID" id="6015728"/>
<evidence type="ECO:0000256" key="1">
    <source>
        <dbReference type="SAM" id="MobiDB-lite"/>
    </source>
</evidence>
<keyword evidence="2" id="KW-0732">Signal</keyword>
<gene>
    <name evidence="3" type="ORF">CC1G_08848</name>
</gene>
<evidence type="ECO:0000313" key="3">
    <source>
        <dbReference type="EMBL" id="EAU82691.2"/>
    </source>
</evidence>
<dbReference type="VEuPathDB" id="FungiDB:CC1G_08848"/>
<reference evidence="3 4" key="1">
    <citation type="journal article" date="2010" name="Proc. Natl. Acad. Sci. U.S.A.">
        <title>Insights into evolution of multicellular fungi from the assembled chromosomes of the mushroom Coprinopsis cinerea (Coprinus cinereus).</title>
        <authorList>
            <person name="Stajich J.E."/>
            <person name="Wilke S.K."/>
            <person name="Ahren D."/>
            <person name="Au C.H."/>
            <person name="Birren B.W."/>
            <person name="Borodovsky M."/>
            <person name="Burns C."/>
            <person name="Canback B."/>
            <person name="Casselton L.A."/>
            <person name="Cheng C.K."/>
            <person name="Deng J."/>
            <person name="Dietrich F.S."/>
            <person name="Fargo D.C."/>
            <person name="Farman M.L."/>
            <person name="Gathman A.C."/>
            <person name="Goldberg J."/>
            <person name="Guigo R."/>
            <person name="Hoegger P.J."/>
            <person name="Hooker J.B."/>
            <person name="Huggins A."/>
            <person name="James T.Y."/>
            <person name="Kamada T."/>
            <person name="Kilaru S."/>
            <person name="Kodira C."/>
            <person name="Kues U."/>
            <person name="Kupfer D."/>
            <person name="Kwan H.S."/>
            <person name="Lomsadze A."/>
            <person name="Li W."/>
            <person name="Lilly W.W."/>
            <person name="Ma L.J."/>
            <person name="Mackey A.J."/>
            <person name="Manning G."/>
            <person name="Martin F."/>
            <person name="Muraguchi H."/>
            <person name="Natvig D.O."/>
            <person name="Palmerini H."/>
            <person name="Ramesh M.A."/>
            <person name="Rehmeyer C.J."/>
            <person name="Roe B.A."/>
            <person name="Shenoy N."/>
            <person name="Stanke M."/>
            <person name="Ter-Hovhannisyan V."/>
            <person name="Tunlid A."/>
            <person name="Velagapudi R."/>
            <person name="Vision T.J."/>
            <person name="Zeng Q."/>
            <person name="Zolan M.E."/>
            <person name="Pukkila P.J."/>
        </authorList>
    </citation>
    <scope>NUCLEOTIDE SEQUENCE [LARGE SCALE GENOMIC DNA]</scope>
    <source>
        <strain evidence="4">Okayama-7 / 130 / ATCC MYA-4618 / FGSC 9003</strain>
    </source>
</reference>
<organism evidence="3 4">
    <name type="scientific">Coprinopsis cinerea (strain Okayama-7 / 130 / ATCC MYA-4618 / FGSC 9003)</name>
    <name type="common">Inky cap fungus</name>
    <name type="synonym">Hormographiella aspergillata</name>
    <dbReference type="NCBI Taxonomy" id="240176"/>
    <lineage>
        <taxon>Eukaryota</taxon>
        <taxon>Fungi</taxon>
        <taxon>Dikarya</taxon>
        <taxon>Basidiomycota</taxon>
        <taxon>Agaricomycotina</taxon>
        <taxon>Agaricomycetes</taxon>
        <taxon>Agaricomycetidae</taxon>
        <taxon>Agaricales</taxon>
        <taxon>Agaricineae</taxon>
        <taxon>Psathyrellaceae</taxon>
        <taxon>Coprinopsis</taxon>
    </lineage>
</organism>
<dbReference type="EMBL" id="AACS02000005">
    <property type="protein sequence ID" value="EAU82691.2"/>
    <property type="molecule type" value="Genomic_DNA"/>
</dbReference>
<feature type="chain" id="PRO_5002725035" evidence="2">
    <location>
        <begin position="18"/>
        <end position="397"/>
    </location>
</feature>
<proteinExistence type="predicted"/>
<protein>
    <submittedName>
        <fullName evidence="3">Uncharacterized protein</fullName>
    </submittedName>
</protein>